<protein>
    <submittedName>
        <fullName evidence="2">Uracil-DNA glycosylase</fullName>
    </submittedName>
</protein>
<dbReference type="SUPFAM" id="SSF52141">
    <property type="entry name" value="Uracil-DNA glycosylase-like"/>
    <property type="match status" value="1"/>
</dbReference>
<dbReference type="CDD" id="cd10033">
    <property type="entry name" value="UDG_like"/>
    <property type="match status" value="1"/>
</dbReference>
<dbReference type="STRING" id="926559.JoomaDRAFT_1194"/>
<sequence length="190" mass="22049">MQKLLQEISQCQVCAEYLPLEPRPVLRVTKKSKILIIGQAPGLKVHTSGIDWDDQSGKKLRTWLGVDNYTFYNSDNFGILPMGFCYPGKAKSGDLPPRPECKPQWHDKVVKQLESVELTILVGQYAQKSYLKDRFEMNLTETVRKYNEFLPEFLPIPHPSPTNRFWIAKNKWFETDVIPILQQKVKEILK</sequence>
<reference evidence="2 3" key="1">
    <citation type="submission" date="2012-02" db="EMBL/GenBank/DDBJ databases">
        <title>Improved High-Quality Draft genome of Joostella marina DSM 19592.</title>
        <authorList>
            <consortium name="US DOE Joint Genome Institute (JGI-PGF)"/>
            <person name="Lucas S."/>
            <person name="Copeland A."/>
            <person name="Lapidus A."/>
            <person name="Bruce D."/>
            <person name="Goodwin L."/>
            <person name="Pitluck S."/>
            <person name="Peters L."/>
            <person name="Chertkov O."/>
            <person name="Ovchinnikova G."/>
            <person name="Kyrpides N."/>
            <person name="Mavromatis K."/>
            <person name="Detter J.C."/>
            <person name="Han C."/>
            <person name="Land M."/>
            <person name="Hauser L."/>
            <person name="Markowitz V."/>
            <person name="Cheng J.-F."/>
            <person name="Hugenholtz P."/>
            <person name="Woyke T."/>
            <person name="Wu D."/>
            <person name="Tindall B."/>
            <person name="Brambilla E."/>
            <person name="Klenk H.-P."/>
            <person name="Eisen J.A."/>
        </authorList>
    </citation>
    <scope>NUCLEOTIDE SEQUENCE [LARGE SCALE GENOMIC DNA]</scope>
    <source>
        <strain evidence="2 3">DSM 19592</strain>
    </source>
</reference>
<accession>I3C3M0</accession>
<dbReference type="InterPro" id="IPR047124">
    <property type="entry name" value="HI_0220.2"/>
</dbReference>
<keyword evidence="3" id="KW-1185">Reference proteome</keyword>
<dbReference type="eggNOG" id="COG1573">
    <property type="taxonomic scope" value="Bacteria"/>
</dbReference>
<dbReference type="Pfam" id="PF03167">
    <property type="entry name" value="UDG"/>
    <property type="match status" value="1"/>
</dbReference>
<dbReference type="PANTHER" id="PTHR42160">
    <property type="entry name" value="URACIL-DNA GLYCOSYLASE SUPERFAMILY PROTEIN"/>
    <property type="match status" value="1"/>
</dbReference>
<organism evidence="2 3">
    <name type="scientific">Galbibacter orientalis DSM 19592</name>
    <dbReference type="NCBI Taxonomy" id="926559"/>
    <lineage>
        <taxon>Bacteria</taxon>
        <taxon>Pseudomonadati</taxon>
        <taxon>Bacteroidota</taxon>
        <taxon>Flavobacteriia</taxon>
        <taxon>Flavobacteriales</taxon>
        <taxon>Flavobacteriaceae</taxon>
        <taxon>Galbibacter</taxon>
    </lineage>
</organism>
<dbReference type="SMART" id="SM00986">
    <property type="entry name" value="UDG"/>
    <property type="match status" value="1"/>
</dbReference>
<dbReference type="HOGENOM" id="CLU_075800_0_0_10"/>
<name>I3C3M0_9FLAO</name>
<dbReference type="EMBL" id="JH651379">
    <property type="protein sequence ID" value="EIJ38213.1"/>
    <property type="molecule type" value="Genomic_DNA"/>
</dbReference>
<evidence type="ECO:0000259" key="1">
    <source>
        <dbReference type="SMART" id="SM00986"/>
    </source>
</evidence>
<evidence type="ECO:0000313" key="3">
    <source>
        <dbReference type="Proteomes" id="UP000004690"/>
    </source>
</evidence>
<dbReference type="InterPro" id="IPR005122">
    <property type="entry name" value="Uracil-DNA_glycosylase-like"/>
</dbReference>
<dbReference type="RefSeq" id="WP_008611359.1">
    <property type="nucleotide sequence ID" value="NZ_JH651379.1"/>
</dbReference>
<evidence type="ECO:0000313" key="2">
    <source>
        <dbReference type="EMBL" id="EIJ38213.1"/>
    </source>
</evidence>
<gene>
    <name evidence="2" type="ORF">JoomaDRAFT_1194</name>
</gene>
<proteinExistence type="predicted"/>
<feature type="domain" description="Uracil-DNA glycosylase-like" evidence="1">
    <location>
        <begin position="25"/>
        <end position="182"/>
    </location>
</feature>
<dbReference type="SMART" id="SM00987">
    <property type="entry name" value="UreE_C"/>
    <property type="match status" value="1"/>
</dbReference>
<dbReference type="PANTHER" id="PTHR42160:SF1">
    <property type="entry name" value="URACIL-DNA GLYCOSYLASE SUPERFAMILY PROTEIN"/>
    <property type="match status" value="1"/>
</dbReference>
<dbReference type="Gene3D" id="3.40.470.10">
    <property type="entry name" value="Uracil-DNA glycosylase-like domain"/>
    <property type="match status" value="1"/>
</dbReference>
<dbReference type="AlphaFoldDB" id="I3C3M0"/>
<dbReference type="OrthoDB" id="9789139at2"/>
<dbReference type="InterPro" id="IPR036895">
    <property type="entry name" value="Uracil-DNA_glycosylase-like_sf"/>
</dbReference>
<dbReference type="Proteomes" id="UP000004690">
    <property type="component" value="Unassembled WGS sequence"/>
</dbReference>